<evidence type="ECO:0000313" key="2">
    <source>
        <dbReference type="Proteomes" id="UP000265520"/>
    </source>
</evidence>
<keyword evidence="2" id="KW-1185">Reference proteome</keyword>
<name>A0A392PUW6_9FABA</name>
<proteinExistence type="predicted"/>
<sequence length="64" mass="7442">MSWKREVLSLFNCVETVSRGHVAQAWWLNSGACITRADRESERLVHAEREDKADMWHSLIGWAD</sequence>
<feature type="non-terminal residue" evidence="1">
    <location>
        <position position="64"/>
    </location>
</feature>
<reference evidence="1 2" key="1">
    <citation type="journal article" date="2018" name="Front. Plant Sci.">
        <title>Red Clover (Trifolium pratense) and Zigzag Clover (T. medium) - A Picture of Genomic Similarities and Differences.</title>
        <authorList>
            <person name="Dluhosova J."/>
            <person name="Istvanek J."/>
            <person name="Nedelnik J."/>
            <person name="Repkova J."/>
        </authorList>
    </citation>
    <scope>NUCLEOTIDE SEQUENCE [LARGE SCALE GENOMIC DNA]</scope>
    <source>
        <strain evidence="2">cv. 10/8</strain>
        <tissue evidence="1">Leaf</tissue>
    </source>
</reference>
<comment type="caution">
    <text evidence="1">The sequence shown here is derived from an EMBL/GenBank/DDBJ whole genome shotgun (WGS) entry which is preliminary data.</text>
</comment>
<dbReference type="AlphaFoldDB" id="A0A392PUW6"/>
<dbReference type="Proteomes" id="UP000265520">
    <property type="component" value="Unassembled WGS sequence"/>
</dbReference>
<protein>
    <submittedName>
        <fullName evidence="1">Uncharacterized protein</fullName>
    </submittedName>
</protein>
<dbReference type="EMBL" id="LXQA010098416">
    <property type="protein sequence ID" value="MCI15881.1"/>
    <property type="molecule type" value="Genomic_DNA"/>
</dbReference>
<accession>A0A392PUW6</accession>
<organism evidence="1 2">
    <name type="scientific">Trifolium medium</name>
    <dbReference type="NCBI Taxonomy" id="97028"/>
    <lineage>
        <taxon>Eukaryota</taxon>
        <taxon>Viridiplantae</taxon>
        <taxon>Streptophyta</taxon>
        <taxon>Embryophyta</taxon>
        <taxon>Tracheophyta</taxon>
        <taxon>Spermatophyta</taxon>
        <taxon>Magnoliopsida</taxon>
        <taxon>eudicotyledons</taxon>
        <taxon>Gunneridae</taxon>
        <taxon>Pentapetalae</taxon>
        <taxon>rosids</taxon>
        <taxon>fabids</taxon>
        <taxon>Fabales</taxon>
        <taxon>Fabaceae</taxon>
        <taxon>Papilionoideae</taxon>
        <taxon>50 kb inversion clade</taxon>
        <taxon>NPAAA clade</taxon>
        <taxon>Hologalegina</taxon>
        <taxon>IRL clade</taxon>
        <taxon>Trifolieae</taxon>
        <taxon>Trifolium</taxon>
    </lineage>
</organism>
<evidence type="ECO:0000313" key="1">
    <source>
        <dbReference type="EMBL" id="MCI15881.1"/>
    </source>
</evidence>